<dbReference type="InterPro" id="IPR058934">
    <property type="entry name" value="YMC020W-like"/>
</dbReference>
<reference evidence="2" key="1">
    <citation type="submission" date="2021-06" db="EMBL/GenBank/DDBJ databases">
        <authorList>
            <person name="Kallberg Y."/>
            <person name="Tangrot J."/>
            <person name="Rosling A."/>
        </authorList>
    </citation>
    <scope>NUCLEOTIDE SEQUENCE</scope>
    <source>
        <strain evidence="2">MT106</strain>
    </source>
</reference>
<dbReference type="Pfam" id="PF26147">
    <property type="entry name" value="AB_HYDROLASE_YMC0-YMC35"/>
    <property type="match status" value="1"/>
</dbReference>
<feature type="domain" description="YMC020W-like alpha/beta hydrolase" evidence="1">
    <location>
        <begin position="35"/>
        <end position="348"/>
    </location>
</feature>
<name>A0A9N9DBE4_9GLOM</name>
<proteinExistence type="predicted"/>
<gene>
    <name evidence="2" type="ORF">AGERDE_LOCUS10453</name>
</gene>
<keyword evidence="3" id="KW-1185">Reference proteome</keyword>
<dbReference type="AlphaFoldDB" id="A0A9N9DBE4"/>
<evidence type="ECO:0000313" key="2">
    <source>
        <dbReference type="EMBL" id="CAG8629404.1"/>
    </source>
</evidence>
<accession>A0A9N9DBE4</accession>
<dbReference type="PANTHER" id="PTHR47349">
    <property type="entry name" value="CHROMOSOME 8, WHOLE GENOME SHOTGUN SEQUENCE"/>
    <property type="match status" value="1"/>
</dbReference>
<dbReference type="PANTHER" id="PTHR47349:SF1">
    <property type="entry name" value="AER328WP"/>
    <property type="match status" value="1"/>
</dbReference>
<dbReference type="EMBL" id="CAJVPL010003265">
    <property type="protein sequence ID" value="CAG8629404.1"/>
    <property type="molecule type" value="Genomic_DNA"/>
</dbReference>
<dbReference type="Proteomes" id="UP000789831">
    <property type="component" value="Unassembled WGS sequence"/>
</dbReference>
<evidence type="ECO:0000313" key="3">
    <source>
        <dbReference type="Proteomes" id="UP000789831"/>
    </source>
</evidence>
<organism evidence="2 3">
    <name type="scientific">Ambispora gerdemannii</name>
    <dbReference type="NCBI Taxonomy" id="144530"/>
    <lineage>
        <taxon>Eukaryota</taxon>
        <taxon>Fungi</taxon>
        <taxon>Fungi incertae sedis</taxon>
        <taxon>Mucoromycota</taxon>
        <taxon>Glomeromycotina</taxon>
        <taxon>Glomeromycetes</taxon>
        <taxon>Archaeosporales</taxon>
        <taxon>Ambisporaceae</taxon>
        <taxon>Ambispora</taxon>
    </lineage>
</organism>
<sequence length="408" mass="46404">MILPLYEDASTGLKTVTNFLRLNGLANIYDRKQPIVIIAIHGWQPKLLQNFVKLDSHKFCVRMAQAIRLKLNLGPNEGDITSISLNGYGMILNRRDDFLKQIQGNKTKCDKIKNAKILFMVGHSQGVPVSVLLMDKLIEVGLVNPDHQQICACLMAGISQGPVKRFDVAERLAQILDDDQSAEMFALQRSSSPISRAYRDAASHILKRGVKVLYLACGNDEAVPLHSSLYSNMYHPSINRGIYVAGYVYKQKKFVADLVRILLRIRNNNHSDHGLLVLLSEALIGYLCDKGHSDLHDEPETYQYAVDHLYHSKEYKGIDVKFTEFDYTLPEKPRNIYMAWAMRGLLSDEKTIISEKLIPDFKNLRESFKTWSPHPLDLTAIELKCDLQPFGDDTEEQYINVYQNFLTG</sequence>
<dbReference type="InterPro" id="IPR058933">
    <property type="entry name" value="YMC020W-like_ab_hydrolase"/>
</dbReference>
<dbReference type="OrthoDB" id="5598028at2759"/>
<comment type="caution">
    <text evidence="2">The sequence shown here is derived from an EMBL/GenBank/DDBJ whole genome shotgun (WGS) entry which is preliminary data.</text>
</comment>
<protein>
    <submittedName>
        <fullName evidence="2">139_t:CDS:1</fullName>
    </submittedName>
</protein>
<evidence type="ECO:0000259" key="1">
    <source>
        <dbReference type="Pfam" id="PF26147"/>
    </source>
</evidence>